<dbReference type="PANTHER" id="PTHR45742">
    <property type="entry name" value="COMPLEMENT COMPONENT C6"/>
    <property type="match status" value="1"/>
</dbReference>
<keyword evidence="2" id="KW-0964">Secreted</keyword>
<dbReference type="SUPFAM" id="SSF82895">
    <property type="entry name" value="TSP-1 type 1 repeat"/>
    <property type="match status" value="2"/>
</dbReference>
<accession>A0A7J7Y3V6</accession>
<dbReference type="InterPro" id="IPR044004">
    <property type="entry name" value="TSP1_spondin_dom"/>
</dbReference>
<evidence type="ECO:0000256" key="2">
    <source>
        <dbReference type="ARBA" id="ARBA00022525"/>
    </source>
</evidence>
<evidence type="ECO:0000259" key="8">
    <source>
        <dbReference type="Pfam" id="PF19028"/>
    </source>
</evidence>
<proteinExistence type="predicted"/>
<dbReference type="Pfam" id="PF00090">
    <property type="entry name" value="TSP_1"/>
    <property type="match status" value="1"/>
</dbReference>
<keyword evidence="4" id="KW-0204">Cytolysis</keyword>
<comment type="caution">
    <text evidence="9">The sequence shown here is derived from an EMBL/GenBank/DDBJ whole genome shotgun (WGS) entry which is preliminary data.</text>
</comment>
<dbReference type="Pfam" id="PF19028">
    <property type="entry name" value="TSP1_spondin"/>
    <property type="match status" value="1"/>
</dbReference>
<evidence type="ECO:0000256" key="5">
    <source>
        <dbReference type="ARBA" id="ARBA00023157"/>
    </source>
</evidence>
<dbReference type="PROSITE" id="PS50092">
    <property type="entry name" value="TSP1"/>
    <property type="match status" value="2"/>
</dbReference>
<evidence type="ECO:0000256" key="6">
    <source>
        <dbReference type="ARBA" id="ARBA00023180"/>
    </source>
</evidence>
<feature type="domain" description="Spondin-like TSP1" evidence="8">
    <location>
        <begin position="24"/>
        <end position="78"/>
    </location>
</feature>
<dbReference type="InterPro" id="IPR000884">
    <property type="entry name" value="TSP1_rpt"/>
</dbReference>
<gene>
    <name evidence="9" type="ORF">mRhiFer1_001907</name>
</gene>
<evidence type="ECO:0000256" key="1">
    <source>
        <dbReference type="ARBA" id="ARBA00004613"/>
    </source>
</evidence>
<evidence type="ECO:0000313" key="9">
    <source>
        <dbReference type="EMBL" id="KAF6356657.1"/>
    </source>
</evidence>
<keyword evidence="3 7" id="KW-0732">Signal</keyword>
<evidence type="ECO:0000256" key="4">
    <source>
        <dbReference type="ARBA" id="ARBA00022852"/>
    </source>
</evidence>
<reference evidence="9 10" key="1">
    <citation type="journal article" date="2020" name="Nature">
        <title>Six reference-quality genomes reveal evolution of bat adaptations.</title>
        <authorList>
            <person name="Jebb D."/>
            <person name="Huang Z."/>
            <person name="Pippel M."/>
            <person name="Hughes G.M."/>
            <person name="Lavrichenko K."/>
            <person name="Devanna P."/>
            <person name="Winkler S."/>
            <person name="Jermiin L.S."/>
            <person name="Skirmuntt E.C."/>
            <person name="Katzourakis A."/>
            <person name="Burkitt-Gray L."/>
            <person name="Ray D.A."/>
            <person name="Sullivan K.A.M."/>
            <person name="Roscito J.G."/>
            <person name="Kirilenko B.M."/>
            <person name="Davalos L.M."/>
            <person name="Corthals A.P."/>
            <person name="Power M.L."/>
            <person name="Jones G."/>
            <person name="Ransome R.D."/>
            <person name="Dechmann D.K.N."/>
            <person name="Locatelli A.G."/>
            <person name="Puechmaille S.J."/>
            <person name="Fedrigo O."/>
            <person name="Jarvis E.D."/>
            <person name="Hiller M."/>
            <person name="Vernes S.C."/>
            <person name="Myers E.W."/>
            <person name="Teeling E.C."/>
        </authorList>
    </citation>
    <scope>NUCLEOTIDE SEQUENCE [LARGE SCALE GENOMIC DNA]</scope>
    <source>
        <strain evidence="9">MRhiFer1</strain>
        <tissue evidence="9">Lung</tissue>
    </source>
</reference>
<comment type="subcellular location">
    <subcellularLocation>
        <location evidence="1">Secreted</location>
    </subcellularLocation>
</comment>
<dbReference type="GO" id="GO:0005579">
    <property type="term" value="C:membrane attack complex"/>
    <property type="evidence" value="ECO:0007669"/>
    <property type="project" value="TreeGrafter"/>
</dbReference>
<evidence type="ECO:0000313" key="10">
    <source>
        <dbReference type="Proteomes" id="UP000585614"/>
    </source>
</evidence>
<feature type="signal peptide" evidence="7">
    <location>
        <begin position="1"/>
        <end position="21"/>
    </location>
</feature>
<dbReference type="Proteomes" id="UP000585614">
    <property type="component" value="Unassembled WGS sequence"/>
</dbReference>
<feature type="chain" id="PRO_5029913048" evidence="7">
    <location>
        <begin position="22"/>
        <end position="161"/>
    </location>
</feature>
<dbReference type="AlphaFoldDB" id="A0A7J7Y3V6"/>
<dbReference type="GO" id="GO:0031640">
    <property type="term" value="P:killing of cells of another organism"/>
    <property type="evidence" value="ECO:0007669"/>
    <property type="project" value="UniProtKB-KW"/>
</dbReference>
<dbReference type="EMBL" id="JACAGC010000007">
    <property type="protein sequence ID" value="KAF6356657.1"/>
    <property type="molecule type" value="Genomic_DNA"/>
</dbReference>
<keyword evidence="5" id="KW-1015">Disulfide bond</keyword>
<dbReference type="PANTHER" id="PTHR45742:SF4">
    <property type="entry name" value="COMPLEMENT COMPONENT C6"/>
    <property type="match status" value="1"/>
</dbReference>
<keyword evidence="6" id="KW-0325">Glycoprotein</keyword>
<name>A0A7J7Y3V6_RHIFE</name>
<dbReference type="InterPro" id="IPR036383">
    <property type="entry name" value="TSP1_rpt_sf"/>
</dbReference>
<dbReference type="GO" id="GO:0006956">
    <property type="term" value="P:complement activation"/>
    <property type="evidence" value="ECO:0007669"/>
    <property type="project" value="TreeGrafter"/>
</dbReference>
<organism evidence="9 10">
    <name type="scientific">Rhinolophus ferrumequinum</name>
    <name type="common">Greater horseshoe bat</name>
    <dbReference type="NCBI Taxonomy" id="59479"/>
    <lineage>
        <taxon>Eukaryota</taxon>
        <taxon>Metazoa</taxon>
        <taxon>Chordata</taxon>
        <taxon>Craniata</taxon>
        <taxon>Vertebrata</taxon>
        <taxon>Euteleostomi</taxon>
        <taxon>Mammalia</taxon>
        <taxon>Eutheria</taxon>
        <taxon>Laurasiatheria</taxon>
        <taxon>Chiroptera</taxon>
        <taxon>Yinpterochiroptera</taxon>
        <taxon>Rhinolophoidea</taxon>
        <taxon>Rhinolophidae</taxon>
        <taxon>Rhinolophinae</taxon>
        <taxon>Rhinolophus</taxon>
    </lineage>
</organism>
<evidence type="ECO:0000256" key="3">
    <source>
        <dbReference type="ARBA" id="ARBA00022729"/>
    </source>
</evidence>
<protein>
    <submittedName>
        <fullName evidence="9">Complement C6</fullName>
    </submittedName>
</protein>
<dbReference type="SMART" id="SM00209">
    <property type="entry name" value="TSP1"/>
    <property type="match status" value="2"/>
</dbReference>
<dbReference type="GO" id="GO:0005576">
    <property type="term" value="C:extracellular region"/>
    <property type="evidence" value="ECO:0007669"/>
    <property type="project" value="UniProtKB-SubCell"/>
</dbReference>
<dbReference type="Gene3D" id="2.20.100.10">
    <property type="entry name" value="Thrombospondin type-1 (TSP1) repeat"/>
    <property type="match status" value="2"/>
</dbReference>
<sequence>MARQSILYFILLSALIDKSQACFCDHYPWTSWSSCSKTCNSGTQSRRRQIIKDAYYLGNSCEQLCIKQETRDCNQQTCPINCLLGDYGPWSDCDPCVEKQFKVRNILRPSQFGGQPCTEPLVTFQPCIPSKLCNIEEVDCKNKFRCDSGNILLENVQPLLK</sequence>
<evidence type="ECO:0000256" key="7">
    <source>
        <dbReference type="SAM" id="SignalP"/>
    </source>
</evidence>